<gene>
    <name evidence="2" type="ORF">BCR33DRAFT_343959</name>
</gene>
<organism evidence="2 3">
    <name type="scientific">Rhizoclosmatium globosum</name>
    <dbReference type="NCBI Taxonomy" id="329046"/>
    <lineage>
        <taxon>Eukaryota</taxon>
        <taxon>Fungi</taxon>
        <taxon>Fungi incertae sedis</taxon>
        <taxon>Chytridiomycota</taxon>
        <taxon>Chytridiomycota incertae sedis</taxon>
        <taxon>Chytridiomycetes</taxon>
        <taxon>Chytridiales</taxon>
        <taxon>Chytriomycetaceae</taxon>
        <taxon>Rhizoclosmatium</taxon>
    </lineage>
</organism>
<dbReference type="Proteomes" id="UP000193642">
    <property type="component" value="Unassembled WGS sequence"/>
</dbReference>
<proteinExistence type="predicted"/>
<reference evidence="2 3" key="1">
    <citation type="submission" date="2016-07" db="EMBL/GenBank/DDBJ databases">
        <title>Pervasive Adenine N6-methylation of Active Genes in Fungi.</title>
        <authorList>
            <consortium name="DOE Joint Genome Institute"/>
            <person name="Mondo S.J."/>
            <person name="Dannebaum R.O."/>
            <person name="Kuo R.C."/>
            <person name="Labutti K."/>
            <person name="Haridas S."/>
            <person name="Kuo A."/>
            <person name="Salamov A."/>
            <person name="Ahrendt S.R."/>
            <person name="Lipzen A."/>
            <person name="Sullivan W."/>
            <person name="Andreopoulos W.B."/>
            <person name="Clum A."/>
            <person name="Lindquist E."/>
            <person name="Daum C."/>
            <person name="Ramamoorthy G.K."/>
            <person name="Gryganskyi A."/>
            <person name="Culley D."/>
            <person name="Magnuson J.K."/>
            <person name="James T.Y."/>
            <person name="O'Malley M.A."/>
            <person name="Stajich J.E."/>
            <person name="Spatafora J.W."/>
            <person name="Visel A."/>
            <person name="Grigoriev I.V."/>
        </authorList>
    </citation>
    <scope>NUCLEOTIDE SEQUENCE [LARGE SCALE GENOMIC DNA]</scope>
    <source>
        <strain evidence="2 3">JEL800</strain>
    </source>
</reference>
<evidence type="ECO:0000313" key="3">
    <source>
        <dbReference type="Proteomes" id="UP000193642"/>
    </source>
</evidence>
<dbReference type="AlphaFoldDB" id="A0A1Y2C343"/>
<keyword evidence="1" id="KW-0812">Transmembrane</keyword>
<feature type="transmembrane region" description="Helical" evidence="1">
    <location>
        <begin position="190"/>
        <end position="213"/>
    </location>
</feature>
<name>A0A1Y2C343_9FUNG</name>
<comment type="caution">
    <text evidence="2">The sequence shown here is derived from an EMBL/GenBank/DDBJ whole genome shotgun (WGS) entry which is preliminary data.</text>
</comment>
<dbReference type="OrthoDB" id="2160432at2759"/>
<evidence type="ECO:0000256" key="1">
    <source>
        <dbReference type="SAM" id="Phobius"/>
    </source>
</evidence>
<keyword evidence="3" id="KW-1185">Reference proteome</keyword>
<dbReference type="EMBL" id="MCGO01000032">
    <property type="protein sequence ID" value="ORY41304.1"/>
    <property type="molecule type" value="Genomic_DNA"/>
</dbReference>
<keyword evidence="1" id="KW-1133">Transmembrane helix</keyword>
<keyword evidence="1" id="KW-0472">Membrane</keyword>
<protein>
    <submittedName>
        <fullName evidence="2">Uncharacterized protein</fullName>
    </submittedName>
</protein>
<accession>A0A1Y2C343</accession>
<evidence type="ECO:0000313" key="2">
    <source>
        <dbReference type="EMBL" id="ORY41304.1"/>
    </source>
</evidence>
<sequence length="261" mass="28721">MPAKYSAEELLVQPWSAVKYYAATGNEGECKDSDAVVIDYTPQPDVTKPCTPMPCFYGSYGYSTQSCVISSADGLRQLTSQYLGANKSYAQIDSWWWQNCSGSLFRVTHYELNTCVASKADGDGSFSYKLEIDSSVLWNRRYSDPFCKKEIITASFRYNSTNGCPDTKLWESFYSVDILTTTTLENSLNLGSVIGGIVAGLLLAFGAGAAWYWKTRVGASQPIALSEETPTAVKETWDRDASEITLGISNAKLVLPSTHQM</sequence>